<dbReference type="Proteomes" id="UP000636755">
    <property type="component" value="Unassembled WGS sequence"/>
</dbReference>
<comment type="caution">
    <text evidence="3">The sequence shown here is derived from an EMBL/GenBank/DDBJ whole genome shotgun (WGS) entry which is preliminary data.</text>
</comment>
<keyword evidence="4" id="KW-1185">Reference proteome</keyword>
<proteinExistence type="predicted"/>
<dbReference type="Pfam" id="PF09565">
    <property type="entry name" value="RE_NgoFVII"/>
    <property type="match status" value="1"/>
</dbReference>
<gene>
    <name evidence="3" type="ORF">H8R91_00960</name>
</gene>
<reference evidence="3 4" key="1">
    <citation type="submission" date="2020-08" db="EMBL/GenBank/DDBJ databases">
        <title>Genome public.</title>
        <authorList>
            <person name="Liu C."/>
            <person name="Sun Q."/>
        </authorList>
    </citation>
    <scope>NUCLEOTIDE SEQUENCE [LARGE SCALE GENOMIC DNA]</scope>
    <source>
        <strain evidence="3 4">NSJ-71</strain>
    </source>
</reference>
<accession>A0ABR7HHX5</accession>
<keyword evidence="3" id="KW-0540">Nuclease</keyword>
<keyword evidence="3" id="KW-0378">Hydrolase</keyword>
<dbReference type="InterPro" id="IPR048923">
    <property type="entry name" value="RE_NgoFVII_C"/>
</dbReference>
<name>A0ABR7HHX5_9FIRM</name>
<dbReference type="Gene3D" id="3.30.870.10">
    <property type="entry name" value="Endonuclease Chain A"/>
    <property type="match status" value="1"/>
</dbReference>
<dbReference type="InterPro" id="IPR019065">
    <property type="entry name" value="RE_NgoFVII_N"/>
</dbReference>
<feature type="domain" description="Restriction endonuclease type II NgoFVII C-terminal B3-like DNA-binding" evidence="2">
    <location>
        <begin position="220"/>
        <end position="349"/>
    </location>
</feature>
<keyword evidence="3" id="KW-0255">Endonuclease</keyword>
<dbReference type="RefSeq" id="WP_186934521.1">
    <property type="nucleotide sequence ID" value="NZ_JACOPS010000001.1"/>
</dbReference>
<sequence>MIPRIDEITKEETFISEKFDEPVLYAPARIENLSPCNSLKIVTAFTDCERISTHMIALQEGIKNKRFVKGLDVEVILGMTKSSLSQKKHEDICRLIHFLNESRGMPQISCRYICNGPEVHSKIYIWSQSDEKIQILPTIAYCGSLNYTMNAFYKRRETVSRCNPLSAYWYYKNLLPDTIDCFDPIAKDKLRKVVNNSPDAVEEPDNSEKDYLMYDAMQPVATLNVSLLRADGSDTGYGSGINWGIRKNGTKRNRNQAYIPYNHQDKVEGFFPDRVNPDDKNCPMFKVITKDFGSFHMRMAQQNNKAIHSVESNSILGEWIRKKIGTPSGGYVTKQMLELYGKTYVTFRKYSDGTYLLDF</sequence>
<evidence type="ECO:0000313" key="3">
    <source>
        <dbReference type="EMBL" id="MBC5727114.1"/>
    </source>
</evidence>
<feature type="domain" description="Restriction endonuclease type II NgoFVII N-terminal" evidence="1">
    <location>
        <begin position="37"/>
        <end position="181"/>
    </location>
</feature>
<evidence type="ECO:0000313" key="4">
    <source>
        <dbReference type="Proteomes" id="UP000636755"/>
    </source>
</evidence>
<dbReference type="GO" id="GO:0004519">
    <property type="term" value="F:endonuclease activity"/>
    <property type="evidence" value="ECO:0007669"/>
    <property type="project" value="UniProtKB-KW"/>
</dbReference>
<organism evidence="3 4">
    <name type="scientific">Ruminococcus intestinalis</name>
    <dbReference type="NCBI Taxonomy" id="2763066"/>
    <lineage>
        <taxon>Bacteria</taxon>
        <taxon>Bacillati</taxon>
        <taxon>Bacillota</taxon>
        <taxon>Clostridia</taxon>
        <taxon>Eubacteriales</taxon>
        <taxon>Oscillospiraceae</taxon>
        <taxon>Ruminococcus</taxon>
    </lineage>
</organism>
<evidence type="ECO:0000259" key="2">
    <source>
        <dbReference type="Pfam" id="PF20731"/>
    </source>
</evidence>
<protein>
    <submittedName>
        <fullName evidence="3">NgoFVII family restriction endonuclease</fullName>
    </submittedName>
</protein>
<evidence type="ECO:0000259" key="1">
    <source>
        <dbReference type="Pfam" id="PF09565"/>
    </source>
</evidence>
<dbReference type="Pfam" id="PF20731">
    <property type="entry name" value="RE_NgoFVII_C"/>
    <property type="match status" value="1"/>
</dbReference>
<dbReference type="EMBL" id="JACOPS010000001">
    <property type="protein sequence ID" value="MBC5727114.1"/>
    <property type="molecule type" value="Genomic_DNA"/>
</dbReference>
<dbReference type="CDD" id="cd09117">
    <property type="entry name" value="PLDc_Bfil_DEXD_like"/>
    <property type="match status" value="1"/>
</dbReference>